<evidence type="ECO:0000256" key="9">
    <source>
        <dbReference type="ARBA" id="ARBA00022722"/>
    </source>
</evidence>
<evidence type="ECO:0000256" key="2">
    <source>
        <dbReference type="ARBA" id="ARBA00001946"/>
    </source>
</evidence>
<evidence type="ECO:0000256" key="13">
    <source>
        <dbReference type="ARBA" id="ARBA00023211"/>
    </source>
</evidence>
<dbReference type="HAMAP" id="MF_00052_B">
    <property type="entry name" value="RNase_HII_B"/>
    <property type="match status" value="1"/>
</dbReference>
<evidence type="ECO:0000256" key="1">
    <source>
        <dbReference type="ARBA" id="ARBA00000077"/>
    </source>
</evidence>
<evidence type="ECO:0000256" key="15">
    <source>
        <dbReference type="PROSITE-ProRule" id="PRU01319"/>
    </source>
</evidence>
<keyword evidence="9 14" id="KW-0540">Nuclease</keyword>
<dbReference type="PROSITE" id="PS51975">
    <property type="entry name" value="RNASE_H_2"/>
    <property type="match status" value="1"/>
</dbReference>
<comment type="catalytic activity">
    <reaction evidence="1 14 15 16">
        <text>Endonucleolytic cleavage to 5'-phosphomonoester.</text>
        <dbReference type="EC" id="3.1.26.4"/>
    </reaction>
</comment>
<evidence type="ECO:0000256" key="11">
    <source>
        <dbReference type="ARBA" id="ARBA00022759"/>
    </source>
</evidence>
<proteinExistence type="inferred from homology"/>
<evidence type="ECO:0000256" key="7">
    <source>
        <dbReference type="ARBA" id="ARBA00019179"/>
    </source>
</evidence>
<dbReference type="EMBL" id="JBBMQO010000006">
    <property type="protein sequence ID" value="MEM5502151.1"/>
    <property type="molecule type" value="Genomic_DNA"/>
</dbReference>
<keyword evidence="12 14" id="KW-0378">Hydrolase</keyword>
<evidence type="ECO:0000313" key="19">
    <source>
        <dbReference type="Proteomes" id="UP001477870"/>
    </source>
</evidence>
<evidence type="ECO:0000256" key="10">
    <source>
        <dbReference type="ARBA" id="ARBA00022723"/>
    </source>
</evidence>
<dbReference type="InterPro" id="IPR001352">
    <property type="entry name" value="RNase_HII/HIII"/>
</dbReference>
<sequence>MTMNKRDVGSLPLFQTPQGANAPFPDFPFDAKSVPDLQFENYLHAQGFNSIAGTDEAGRGPLAGPVVAAAVILPLGAQIDGLNDSKKLSIAKRNILFDVVMDVALAVAVTSISAETIDRTDIRKASLEAMRRSIMRLGVVPDFVLADGRDIPPALPSHMQAKALVKGDGRSMTVAAAAIVAKVTRDRMMAQIGLENEGYGLEKHMGYGSAQHRAKIENKGGITRIHRFSFRPLRKDDFS</sequence>
<dbReference type="PANTHER" id="PTHR10954">
    <property type="entry name" value="RIBONUCLEASE H2 SUBUNIT A"/>
    <property type="match status" value="1"/>
</dbReference>
<accession>A0ABU9T7P6</accession>
<dbReference type="CDD" id="cd07182">
    <property type="entry name" value="RNase_HII_bacteria_HII_like"/>
    <property type="match status" value="1"/>
</dbReference>
<dbReference type="Gene3D" id="3.30.420.10">
    <property type="entry name" value="Ribonuclease H-like superfamily/Ribonuclease H"/>
    <property type="match status" value="1"/>
</dbReference>
<reference evidence="18 19" key="1">
    <citation type="submission" date="2024-03" db="EMBL/GenBank/DDBJ databases">
        <title>Community enrichment and isolation of bacterial strains for fucoidan degradation.</title>
        <authorList>
            <person name="Sichert A."/>
        </authorList>
    </citation>
    <scope>NUCLEOTIDE SEQUENCE [LARGE SCALE GENOMIC DNA]</scope>
    <source>
        <strain evidence="18 19">AS62</strain>
    </source>
</reference>
<dbReference type="InterPro" id="IPR012337">
    <property type="entry name" value="RNaseH-like_sf"/>
</dbReference>
<evidence type="ECO:0000256" key="3">
    <source>
        <dbReference type="ARBA" id="ARBA00004065"/>
    </source>
</evidence>
<evidence type="ECO:0000256" key="12">
    <source>
        <dbReference type="ARBA" id="ARBA00022801"/>
    </source>
</evidence>
<keyword evidence="11 14" id="KW-0255">Endonuclease</keyword>
<feature type="binding site" evidence="14 15">
    <location>
        <position position="55"/>
    </location>
    <ligand>
        <name>a divalent metal cation</name>
        <dbReference type="ChEBI" id="CHEBI:60240"/>
    </ligand>
</feature>
<dbReference type="SUPFAM" id="SSF53098">
    <property type="entry name" value="Ribonuclease H-like"/>
    <property type="match status" value="1"/>
</dbReference>
<evidence type="ECO:0000256" key="16">
    <source>
        <dbReference type="RuleBase" id="RU003515"/>
    </source>
</evidence>
<feature type="binding site" evidence="14 15">
    <location>
        <position position="147"/>
    </location>
    <ligand>
        <name>a divalent metal cation</name>
        <dbReference type="ChEBI" id="CHEBI:60240"/>
    </ligand>
</feature>
<dbReference type="GO" id="GO:0004523">
    <property type="term" value="F:RNA-DNA hybrid ribonuclease activity"/>
    <property type="evidence" value="ECO:0007669"/>
    <property type="project" value="UniProtKB-EC"/>
</dbReference>
<evidence type="ECO:0000256" key="4">
    <source>
        <dbReference type="ARBA" id="ARBA00004496"/>
    </source>
</evidence>
<evidence type="ECO:0000259" key="17">
    <source>
        <dbReference type="PROSITE" id="PS51975"/>
    </source>
</evidence>
<comment type="subcellular location">
    <subcellularLocation>
        <location evidence="4 14">Cytoplasm</location>
    </subcellularLocation>
</comment>
<evidence type="ECO:0000256" key="5">
    <source>
        <dbReference type="ARBA" id="ARBA00007383"/>
    </source>
</evidence>
<organism evidence="18 19">
    <name type="scientific">Ahrensia kielensis</name>
    <dbReference type="NCBI Taxonomy" id="76980"/>
    <lineage>
        <taxon>Bacteria</taxon>
        <taxon>Pseudomonadati</taxon>
        <taxon>Pseudomonadota</taxon>
        <taxon>Alphaproteobacteria</taxon>
        <taxon>Hyphomicrobiales</taxon>
        <taxon>Ahrensiaceae</taxon>
        <taxon>Ahrensia</taxon>
    </lineage>
</organism>
<evidence type="ECO:0000313" key="18">
    <source>
        <dbReference type="EMBL" id="MEM5502151.1"/>
    </source>
</evidence>
<evidence type="ECO:0000256" key="8">
    <source>
        <dbReference type="ARBA" id="ARBA00022490"/>
    </source>
</evidence>
<keyword evidence="10 14" id="KW-0479">Metal-binding</keyword>
<evidence type="ECO:0000256" key="6">
    <source>
        <dbReference type="ARBA" id="ARBA00012180"/>
    </source>
</evidence>
<gene>
    <name evidence="14" type="primary">rnhB</name>
    <name evidence="18" type="ORF">WNY59_11165</name>
</gene>
<comment type="cofactor">
    <cofactor evidence="14 15">
        <name>Mn(2+)</name>
        <dbReference type="ChEBI" id="CHEBI:29035"/>
    </cofactor>
    <cofactor evidence="14 15">
        <name>Mg(2+)</name>
        <dbReference type="ChEBI" id="CHEBI:18420"/>
    </cofactor>
    <text evidence="14 15">Manganese or magnesium. Binds 1 divalent metal ion per monomer in the absence of substrate. May bind a second metal ion after substrate binding.</text>
</comment>
<dbReference type="NCBIfam" id="NF000595">
    <property type="entry name" value="PRK00015.1-3"/>
    <property type="match status" value="1"/>
</dbReference>
<dbReference type="RefSeq" id="WP_342848512.1">
    <property type="nucleotide sequence ID" value="NZ_JBBMQO010000006.1"/>
</dbReference>
<dbReference type="InterPro" id="IPR024567">
    <property type="entry name" value="RNase_HII/HIII_dom"/>
</dbReference>
<keyword evidence="8 14" id="KW-0963">Cytoplasm</keyword>
<dbReference type="InterPro" id="IPR022898">
    <property type="entry name" value="RNase_HII"/>
</dbReference>
<protein>
    <recommendedName>
        <fullName evidence="7 14">Ribonuclease HII</fullName>
        <shortName evidence="14">RNase HII</shortName>
        <ecNumber evidence="6 14">3.1.26.4</ecNumber>
    </recommendedName>
</protein>
<dbReference type="Pfam" id="PF01351">
    <property type="entry name" value="RNase_HII"/>
    <property type="match status" value="1"/>
</dbReference>
<dbReference type="EC" id="3.1.26.4" evidence="6 14"/>
<dbReference type="PANTHER" id="PTHR10954:SF18">
    <property type="entry name" value="RIBONUCLEASE HII"/>
    <property type="match status" value="1"/>
</dbReference>
<keyword evidence="13 14" id="KW-0464">Manganese</keyword>
<comment type="cofactor">
    <cofactor evidence="2">
        <name>Mg(2+)</name>
        <dbReference type="ChEBI" id="CHEBI:18420"/>
    </cofactor>
</comment>
<dbReference type="Proteomes" id="UP001477870">
    <property type="component" value="Unassembled WGS sequence"/>
</dbReference>
<comment type="caution">
    <text evidence="18">The sequence shown here is derived from an EMBL/GenBank/DDBJ whole genome shotgun (WGS) entry which is preliminary data.</text>
</comment>
<name>A0ABU9T7P6_9HYPH</name>
<feature type="binding site" evidence="14 15">
    <location>
        <position position="56"/>
    </location>
    <ligand>
        <name>a divalent metal cation</name>
        <dbReference type="ChEBI" id="CHEBI:60240"/>
    </ligand>
</feature>
<keyword evidence="19" id="KW-1185">Reference proteome</keyword>
<comment type="similarity">
    <text evidence="5 14 16">Belongs to the RNase HII family.</text>
</comment>
<evidence type="ECO:0000256" key="14">
    <source>
        <dbReference type="HAMAP-Rule" id="MF_00052"/>
    </source>
</evidence>
<comment type="function">
    <text evidence="3 14 16">Endonuclease that specifically degrades the RNA of RNA-DNA hybrids.</text>
</comment>
<feature type="domain" description="RNase H type-2" evidence="17">
    <location>
        <begin position="49"/>
        <end position="239"/>
    </location>
</feature>
<dbReference type="InterPro" id="IPR036397">
    <property type="entry name" value="RNaseH_sf"/>
</dbReference>